<evidence type="ECO:0000256" key="1">
    <source>
        <dbReference type="ARBA" id="ARBA00004651"/>
    </source>
</evidence>
<feature type="transmembrane region" description="Helical" evidence="7">
    <location>
        <begin position="47"/>
        <end position="72"/>
    </location>
</feature>
<feature type="transmembrane region" description="Helical" evidence="7">
    <location>
        <begin position="115"/>
        <end position="136"/>
    </location>
</feature>
<evidence type="ECO:0000313" key="9">
    <source>
        <dbReference type="EMBL" id="ABM07221.1"/>
    </source>
</evidence>
<proteinExistence type="inferred from homology"/>
<dbReference type="HOGENOM" id="CLU_335149_0_0_11"/>
<gene>
    <name evidence="9" type="ordered locus">AAur_2155</name>
</gene>
<dbReference type="STRING" id="290340.AAur_2155"/>
<evidence type="ECO:0000256" key="2">
    <source>
        <dbReference type="ARBA" id="ARBA00007430"/>
    </source>
</evidence>
<evidence type="ECO:0000313" key="10">
    <source>
        <dbReference type="Proteomes" id="UP000000637"/>
    </source>
</evidence>
<keyword evidence="4 7" id="KW-0812">Transmembrane</keyword>
<comment type="subcellular location">
    <subcellularLocation>
        <location evidence="1">Cell membrane</location>
        <topology evidence="1">Multi-pass membrane protein</topology>
    </subcellularLocation>
</comment>
<name>A1R6N5_PAEAT</name>
<dbReference type="InterPro" id="IPR001173">
    <property type="entry name" value="Glyco_trans_2-like"/>
</dbReference>
<evidence type="ECO:0000256" key="5">
    <source>
        <dbReference type="ARBA" id="ARBA00022989"/>
    </source>
</evidence>
<keyword evidence="5 7" id="KW-1133">Transmembrane helix</keyword>
<sequence length="851" mass="90459">MTQTQPELGLQVRHGLAWSSISNIVLRLGSLAVGIALARLLSPEQFGVFAVALTVQTVLMTMADLGMSADLIRSEDPERKAPTIATLGVVAGTTLAAAMAFSAQGTAELLGSPSAGPVIAVMSFSLFLAGVGVVPYATLQREFAQRKLFIVALVDFTVGTALVLLLIIVGWGVMALAAGRLISQAVSLLVQFRLARTPFRLGFDKSIAPAVIAFGLPVAGANLLSWALLNVDNVAISRLAGPVALGYYFLAFNISTWPMSALGQVVRSVALPAFARISGTMRKGSFGILLGPVWAVALLAGIMLALLAAQLIEFVYGARWLPAASVLVWLGLFSSLRVGFDLAASYLLANGAARATLFVQVAWIAALIPALTFGVIIGGIAGAAAAHLMVAFVVVGPAYAFALHRNGADIRAAFRSLWPPCLAAIPAAAAAMAAAMPFDGPVEGLLAGGTAGAGTYALLLWRWVLRRLGEVRSMLGNDDNGPVSGSPTPGPLLVKTKVSQPASFAPAQADTVTVVITCYNYGRFLRQAVESALTQNDVTADVIVVDDASTDNSHDVALELAAMSHRVKVLRHQSNRGPVISFNDGAAGAQGEFMVRLDADDILTPGSLRRAVDVARAYPSVGLVYGHPLHFEAKELPAPRLSAKAWTVWPGREWLRERCRSGVNVITSPEALMRRSVLQTIGYQAHLKHTHDMEMWLRIAAFADVAYVHGADQAWHREHADSLSATGIDELEDLKARRDAFDVLFSGPAAKIPEAPEFKAKARRALANDALTRACHEYDRGSGAAPKSEAFAALAAELVDNPTELEAWNSYARRRALGPALAGQPLWSGPPRLARRIRHTLQIRRWHNSGV</sequence>
<dbReference type="Gene3D" id="3.90.550.10">
    <property type="entry name" value="Spore Coat Polysaccharide Biosynthesis Protein SpsA, Chain A"/>
    <property type="match status" value="1"/>
</dbReference>
<dbReference type="PANTHER" id="PTHR30250:SF10">
    <property type="entry name" value="LIPOPOLYSACCHARIDE BIOSYNTHESIS PROTEIN WZXC"/>
    <property type="match status" value="1"/>
</dbReference>
<feature type="transmembrane region" description="Helical" evidence="7">
    <location>
        <begin position="21"/>
        <end position="41"/>
    </location>
</feature>
<dbReference type="Pfam" id="PF13440">
    <property type="entry name" value="Polysacc_synt_3"/>
    <property type="match status" value="1"/>
</dbReference>
<keyword evidence="10" id="KW-1185">Reference proteome</keyword>
<dbReference type="eggNOG" id="COG2244">
    <property type="taxonomic scope" value="Bacteria"/>
</dbReference>
<dbReference type="CAZy" id="GT2">
    <property type="family name" value="Glycosyltransferase Family 2"/>
</dbReference>
<dbReference type="PANTHER" id="PTHR30250">
    <property type="entry name" value="PST FAMILY PREDICTED COLANIC ACID TRANSPORTER"/>
    <property type="match status" value="1"/>
</dbReference>
<dbReference type="InterPro" id="IPR029044">
    <property type="entry name" value="Nucleotide-diphossugar_trans"/>
</dbReference>
<dbReference type="OrthoDB" id="9770347at2"/>
<feature type="transmembrane region" description="Helical" evidence="7">
    <location>
        <begin position="444"/>
        <end position="465"/>
    </location>
</feature>
<keyword evidence="6 7" id="KW-0472">Membrane</keyword>
<feature type="transmembrane region" description="Helical" evidence="7">
    <location>
        <begin position="286"/>
        <end position="312"/>
    </location>
</feature>
<feature type="transmembrane region" description="Helical" evidence="7">
    <location>
        <begin position="386"/>
        <end position="404"/>
    </location>
</feature>
<dbReference type="CDD" id="cd00761">
    <property type="entry name" value="Glyco_tranf_GTA_type"/>
    <property type="match status" value="1"/>
</dbReference>
<feature type="transmembrane region" description="Helical" evidence="7">
    <location>
        <begin position="361"/>
        <end position="380"/>
    </location>
</feature>
<keyword evidence="3" id="KW-1003">Cell membrane</keyword>
<feature type="transmembrane region" description="Helical" evidence="7">
    <location>
        <begin position="416"/>
        <end position="438"/>
    </location>
</feature>
<feature type="transmembrane region" description="Helical" evidence="7">
    <location>
        <begin position="148"/>
        <end position="171"/>
    </location>
</feature>
<dbReference type="AlphaFoldDB" id="A1R6N5"/>
<accession>A1R6N5</accession>
<dbReference type="GO" id="GO:0016740">
    <property type="term" value="F:transferase activity"/>
    <property type="evidence" value="ECO:0007669"/>
    <property type="project" value="UniProtKB-KW"/>
</dbReference>
<dbReference type="InterPro" id="IPR050833">
    <property type="entry name" value="Poly_Biosynth_Transport"/>
</dbReference>
<evidence type="ECO:0000256" key="4">
    <source>
        <dbReference type="ARBA" id="ARBA00022692"/>
    </source>
</evidence>
<dbReference type="Proteomes" id="UP000000637">
    <property type="component" value="Chromosome"/>
</dbReference>
<feature type="domain" description="Glycosyltransferase 2-like" evidence="8">
    <location>
        <begin position="513"/>
        <end position="681"/>
    </location>
</feature>
<dbReference type="Pfam" id="PF00535">
    <property type="entry name" value="Glycos_transf_2"/>
    <property type="match status" value="1"/>
</dbReference>
<dbReference type="GO" id="GO:0005886">
    <property type="term" value="C:plasma membrane"/>
    <property type="evidence" value="ECO:0007669"/>
    <property type="project" value="UniProtKB-SubCell"/>
</dbReference>
<dbReference type="SUPFAM" id="SSF53448">
    <property type="entry name" value="Nucleotide-diphospho-sugar transferases"/>
    <property type="match status" value="1"/>
</dbReference>
<evidence type="ECO:0000256" key="3">
    <source>
        <dbReference type="ARBA" id="ARBA00022475"/>
    </source>
</evidence>
<feature type="transmembrane region" description="Helical" evidence="7">
    <location>
        <begin position="207"/>
        <end position="227"/>
    </location>
</feature>
<feature type="transmembrane region" description="Helical" evidence="7">
    <location>
        <begin position="177"/>
        <end position="195"/>
    </location>
</feature>
<dbReference type="EMBL" id="CP000474">
    <property type="protein sequence ID" value="ABM07221.1"/>
    <property type="molecule type" value="Genomic_DNA"/>
</dbReference>
<evidence type="ECO:0000256" key="7">
    <source>
        <dbReference type="SAM" id="Phobius"/>
    </source>
</evidence>
<dbReference type="RefSeq" id="WP_011774841.1">
    <property type="nucleotide sequence ID" value="NC_008711.1"/>
</dbReference>
<feature type="transmembrane region" description="Helical" evidence="7">
    <location>
        <begin position="84"/>
        <end position="103"/>
    </location>
</feature>
<feature type="transmembrane region" description="Helical" evidence="7">
    <location>
        <begin position="247"/>
        <end position="266"/>
    </location>
</feature>
<evidence type="ECO:0000256" key="6">
    <source>
        <dbReference type="ARBA" id="ARBA00023136"/>
    </source>
</evidence>
<protein>
    <submittedName>
        <fullName evidence="9">Glycosyl transferase / polysaccharide biosynthesis domain protein</fullName>
    </submittedName>
</protein>
<dbReference type="CDD" id="cd13127">
    <property type="entry name" value="MATE_tuaB_like"/>
    <property type="match status" value="1"/>
</dbReference>
<keyword evidence="9" id="KW-0808">Transferase</keyword>
<dbReference type="KEGG" id="aau:AAur_2155"/>
<comment type="similarity">
    <text evidence="2">Belongs to the polysaccharide synthase family.</text>
</comment>
<reference evidence="9 10" key="1">
    <citation type="journal article" date="2006" name="PLoS Genet.">
        <title>Secrets of soil survival revealed by the genome sequence of Arthrobacter aurescens TC1.</title>
        <authorList>
            <person name="Mongodin E.F."/>
            <person name="Shapir N."/>
            <person name="Daugherty S.C."/>
            <person name="DeBoy R.T."/>
            <person name="Emerson J.B."/>
            <person name="Shvartzbeyn A."/>
            <person name="Radune D."/>
            <person name="Vamathevan J."/>
            <person name="Riggs F."/>
            <person name="Grinberg V."/>
            <person name="Khouri H."/>
            <person name="Wackett L.P."/>
            <person name="Nelson K.E."/>
            <person name="Sadowsky M.J."/>
        </authorList>
    </citation>
    <scope>NUCLEOTIDE SEQUENCE [LARGE SCALE GENOMIC DNA]</scope>
    <source>
        <strain evidence="9 10">TC1</strain>
    </source>
</reference>
<feature type="transmembrane region" description="Helical" evidence="7">
    <location>
        <begin position="324"/>
        <end position="349"/>
    </location>
</feature>
<dbReference type="eggNOG" id="COG1215">
    <property type="taxonomic scope" value="Bacteria"/>
</dbReference>
<organism evidence="9 10">
    <name type="scientific">Paenarthrobacter aurescens (strain TC1)</name>
    <dbReference type="NCBI Taxonomy" id="290340"/>
    <lineage>
        <taxon>Bacteria</taxon>
        <taxon>Bacillati</taxon>
        <taxon>Actinomycetota</taxon>
        <taxon>Actinomycetes</taxon>
        <taxon>Micrococcales</taxon>
        <taxon>Micrococcaceae</taxon>
        <taxon>Paenarthrobacter</taxon>
    </lineage>
</organism>
<evidence type="ECO:0000259" key="8">
    <source>
        <dbReference type="Pfam" id="PF00535"/>
    </source>
</evidence>